<sequence>MLNTSIGRVPSSGYGCTVPEGTVEVGNAGIETPVVLTGMEGIELQVVNLVELFDRRGCFVASSLNNSIEDGGCTESPLKLIVLHHQLGDPSIDPILLLPHVCLMVSYTCSRMISRLLGCSYLSYRVNMSSVVSVIVAVVAVLSTFAISAIGPTVGTKL</sequence>
<protein>
    <submittedName>
        <fullName evidence="2">Uncharacterized protein</fullName>
    </submittedName>
</protein>
<dbReference type="AlphaFoldDB" id="A0AA87ZIT5"/>
<keyword evidence="3" id="KW-1185">Reference proteome</keyword>
<dbReference type="EMBL" id="BTGU01001537">
    <property type="protein sequence ID" value="GMN25041.1"/>
    <property type="molecule type" value="Genomic_DNA"/>
</dbReference>
<name>A0AA87ZIT5_FICCA</name>
<accession>A0AA87ZIT5</accession>
<keyword evidence="1" id="KW-0472">Membrane</keyword>
<proteinExistence type="predicted"/>
<evidence type="ECO:0000313" key="3">
    <source>
        <dbReference type="Proteomes" id="UP001187192"/>
    </source>
</evidence>
<evidence type="ECO:0000313" key="2">
    <source>
        <dbReference type="EMBL" id="GMN25041.1"/>
    </source>
</evidence>
<dbReference type="Proteomes" id="UP001187192">
    <property type="component" value="Unassembled WGS sequence"/>
</dbReference>
<comment type="caution">
    <text evidence="2">The sequence shown here is derived from an EMBL/GenBank/DDBJ whole genome shotgun (WGS) entry which is preliminary data.</text>
</comment>
<keyword evidence="1" id="KW-0812">Transmembrane</keyword>
<feature type="transmembrane region" description="Helical" evidence="1">
    <location>
        <begin position="131"/>
        <end position="151"/>
    </location>
</feature>
<organism evidence="2 3">
    <name type="scientific">Ficus carica</name>
    <name type="common">Common fig</name>
    <dbReference type="NCBI Taxonomy" id="3494"/>
    <lineage>
        <taxon>Eukaryota</taxon>
        <taxon>Viridiplantae</taxon>
        <taxon>Streptophyta</taxon>
        <taxon>Embryophyta</taxon>
        <taxon>Tracheophyta</taxon>
        <taxon>Spermatophyta</taxon>
        <taxon>Magnoliopsida</taxon>
        <taxon>eudicotyledons</taxon>
        <taxon>Gunneridae</taxon>
        <taxon>Pentapetalae</taxon>
        <taxon>rosids</taxon>
        <taxon>fabids</taxon>
        <taxon>Rosales</taxon>
        <taxon>Moraceae</taxon>
        <taxon>Ficeae</taxon>
        <taxon>Ficus</taxon>
    </lineage>
</organism>
<evidence type="ECO:0000256" key="1">
    <source>
        <dbReference type="SAM" id="Phobius"/>
    </source>
</evidence>
<reference evidence="2" key="1">
    <citation type="submission" date="2023-07" db="EMBL/GenBank/DDBJ databases">
        <title>draft genome sequence of fig (Ficus carica).</title>
        <authorList>
            <person name="Takahashi T."/>
            <person name="Nishimura K."/>
        </authorList>
    </citation>
    <scope>NUCLEOTIDE SEQUENCE</scope>
</reference>
<keyword evidence="1" id="KW-1133">Transmembrane helix</keyword>
<gene>
    <name evidence="2" type="ORF">TIFTF001_040660</name>
</gene>